<dbReference type="EMBL" id="CAJVPT010064276">
    <property type="protein sequence ID" value="CAG8770038.1"/>
    <property type="molecule type" value="Genomic_DNA"/>
</dbReference>
<evidence type="ECO:0000313" key="1">
    <source>
        <dbReference type="EMBL" id="CAG8770038.1"/>
    </source>
</evidence>
<accession>A0ACA9QYT2</accession>
<evidence type="ECO:0000313" key="2">
    <source>
        <dbReference type="Proteomes" id="UP000789525"/>
    </source>
</evidence>
<feature type="non-terminal residue" evidence="1">
    <location>
        <position position="163"/>
    </location>
</feature>
<reference evidence="1" key="1">
    <citation type="submission" date="2021-06" db="EMBL/GenBank/DDBJ databases">
        <authorList>
            <person name="Kallberg Y."/>
            <person name="Tangrot J."/>
            <person name="Rosling A."/>
        </authorList>
    </citation>
    <scope>NUCLEOTIDE SEQUENCE</scope>
    <source>
        <strain evidence="1">CL356</strain>
    </source>
</reference>
<gene>
    <name evidence="1" type="ORF">ACOLOM_LOCUS13724</name>
</gene>
<sequence>DVPVPSEFDPADSAISLIDNNPHQFCVCIESHDLAEMPDQTTLGLATEQLALLPNSRPSSVDDIIHLDCISSGVNCIASDVFDQKVTRLLDLCEFISNQANNYDRRILIHCADGYTETSLLALTYLMYQENLNLPQAYLKLQKTRSFFVYQNDIATLRGIEKR</sequence>
<feature type="non-terminal residue" evidence="1">
    <location>
        <position position="1"/>
    </location>
</feature>
<keyword evidence="2" id="KW-1185">Reference proteome</keyword>
<name>A0ACA9QYT2_9GLOM</name>
<dbReference type="Proteomes" id="UP000789525">
    <property type="component" value="Unassembled WGS sequence"/>
</dbReference>
<comment type="caution">
    <text evidence="1">The sequence shown here is derived from an EMBL/GenBank/DDBJ whole genome shotgun (WGS) entry which is preliminary data.</text>
</comment>
<protein>
    <submittedName>
        <fullName evidence="1">15396_t:CDS:1</fullName>
    </submittedName>
</protein>
<proteinExistence type="predicted"/>
<organism evidence="1 2">
    <name type="scientific">Acaulospora colombiana</name>
    <dbReference type="NCBI Taxonomy" id="27376"/>
    <lineage>
        <taxon>Eukaryota</taxon>
        <taxon>Fungi</taxon>
        <taxon>Fungi incertae sedis</taxon>
        <taxon>Mucoromycota</taxon>
        <taxon>Glomeromycotina</taxon>
        <taxon>Glomeromycetes</taxon>
        <taxon>Diversisporales</taxon>
        <taxon>Acaulosporaceae</taxon>
        <taxon>Acaulospora</taxon>
    </lineage>
</organism>